<dbReference type="EMBL" id="ML734560">
    <property type="protein sequence ID" value="KAB8251230.1"/>
    <property type="molecule type" value="Genomic_DNA"/>
</dbReference>
<gene>
    <name evidence="2" type="ORF">BDV35DRAFT_6724</name>
</gene>
<evidence type="ECO:0000256" key="1">
    <source>
        <dbReference type="SAM" id="MobiDB-lite"/>
    </source>
</evidence>
<feature type="region of interest" description="Disordered" evidence="1">
    <location>
        <begin position="1"/>
        <end position="23"/>
    </location>
</feature>
<reference evidence="2" key="1">
    <citation type="submission" date="2019-04" db="EMBL/GenBank/DDBJ databases">
        <title>Friends and foes A comparative genomics study of 23 Aspergillus species from section Flavi.</title>
        <authorList>
            <consortium name="DOE Joint Genome Institute"/>
            <person name="Kjaerbolling I."/>
            <person name="Vesth T."/>
            <person name="Frisvad J.C."/>
            <person name="Nybo J.L."/>
            <person name="Theobald S."/>
            <person name="Kildgaard S."/>
            <person name="Isbrandt T."/>
            <person name="Kuo A."/>
            <person name="Sato A."/>
            <person name="Lyhne E.K."/>
            <person name="Kogle M.E."/>
            <person name="Wiebenga A."/>
            <person name="Kun R.S."/>
            <person name="Lubbers R.J."/>
            <person name="Makela M.R."/>
            <person name="Barry K."/>
            <person name="Chovatia M."/>
            <person name="Clum A."/>
            <person name="Daum C."/>
            <person name="Haridas S."/>
            <person name="He G."/>
            <person name="LaButti K."/>
            <person name="Lipzen A."/>
            <person name="Mondo S."/>
            <person name="Riley R."/>
            <person name="Salamov A."/>
            <person name="Simmons B.A."/>
            <person name="Magnuson J.K."/>
            <person name="Henrissat B."/>
            <person name="Mortensen U.H."/>
            <person name="Larsen T.O."/>
            <person name="Devries R.P."/>
            <person name="Grigoriev I.V."/>
            <person name="Machida M."/>
            <person name="Baker S.E."/>
            <person name="Andersen M.R."/>
        </authorList>
    </citation>
    <scope>NUCLEOTIDE SEQUENCE [LARGE SCALE GENOMIC DNA]</scope>
    <source>
        <strain evidence="2">CBS 121.62</strain>
    </source>
</reference>
<dbReference type="VEuPathDB" id="FungiDB:AFLA_001357"/>
<accession>A0A5N6HD95</accession>
<organism evidence="2">
    <name type="scientific">Aspergillus flavus</name>
    <dbReference type="NCBI Taxonomy" id="5059"/>
    <lineage>
        <taxon>Eukaryota</taxon>
        <taxon>Fungi</taxon>
        <taxon>Dikarya</taxon>
        <taxon>Ascomycota</taxon>
        <taxon>Pezizomycotina</taxon>
        <taxon>Eurotiomycetes</taxon>
        <taxon>Eurotiomycetidae</taxon>
        <taxon>Eurotiales</taxon>
        <taxon>Aspergillaceae</taxon>
        <taxon>Aspergillus</taxon>
        <taxon>Aspergillus subgen. Circumdati</taxon>
    </lineage>
</organism>
<protein>
    <submittedName>
        <fullName evidence="2">Uncharacterized protein</fullName>
    </submittedName>
</protein>
<dbReference type="VEuPathDB" id="FungiDB:F9C07_2862"/>
<proteinExistence type="predicted"/>
<dbReference type="AlphaFoldDB" id="A0A5N6HD95"/>
<evidence type="ECO:0000313" key="2">
    <source>
        <dbReference type="EMBL" id="KAB8251230.1"/>
    </source>
</evidence>
<sequence length="133" mass="15326">MPVDRNLFPNSLRTSGQHPPIDGKLRHFEEFPREITGPTPQQRVDYPEEWIHKWTEVEFEELLQTVEGFVASGTPLISISKNNFWLPTLESALQDIQDDILNGRGFIMFRGLPISRWGYLCPSGTCWLKISLV</sequence>
<dbReference type="Proteomes" id="UP000325434">
    <property type="component" value="Unassembled WGS sequence"/>
</dbReference>
<feature type="compositionally biased region" description="Polar residues" evidence="1">
    <location>
        <begin position="8"/>
        <end position="17"/>
    </location>
</feature>
<name>A0A5N6HD95_ASPFL</name>